<reference evidence="10" key="1">
    <citation type="submission" date="2024-02" db="UniProtKB">
        <authorList>
            <consortium name="WormBaseParasite"/>
        </authorList>
    </citation>
    <scope>IDENTIFICATION</scope>
</reference>
<keyword evidence="2 5" id="KW-0238">DNA-binding</keyword>
<evidence type="ECO:0000256" key="4">
    <source>
        <dbReference type="ARBA" id="ARBA00023242"/>
    </source>
</evidence>
<dbReference type="PROSITE" id="PS00027">
    <property type="entry name" value="HOMEOBOX_1"/>
    <property type="match status" value="1"/>
</dbReference>
<sequence>MNWSPTFPTLNPFFIGLFPLPVFQDILLEFPRENTDFSIEKLLGVIETTAESRKPTISSSKKTSTKSSKKKARTTFTGRQIYELERQFDAKKYLSSSERQELARLLNVTETQVKIWFQNRRTKWKKTETEIKEKIVEKLLLGEEK</sequence>
<dbReference type="Proteomes" id="UP000887575">
    <property type="component" value="Unassembled WGS sequence"/>
</dbReference>
<feature type="compositionally biased region" description="Basic residues" evidence="7">
    <location>
        <begin position="63"/>
        <end position="72"/>
    </location>
</feature>
<dbReference type="GO" id="GO:0030154">
    <property type="term" value="P:cell differentiation"/>
    <property type="evidence" value="ECO:0007669"/>
    <property type="project" value="TreeGrafter"/>
</dbReference>
<name>A0AAF3EK65_9BILA</name>
<evidence type="ECO:0000256" key="5">
    <source>
        <dbReference type="PROSITE-ProRule" id="PRU00108"/>
    </source>
</evidence>
<feature type="region of interest" description="Disordered" evidence="7">
    <location>
        <begin position="51"/>
        <end position="72"/>
    </location>
</feature>
<dbReference type="SMART" id="SM00389">
    <property type="entry name" value="HOX"/>
    <property type="match status" value="1"/>
</dbReference>
<comment type="subcellular location">
    <subcellularLocation>
        <location evidence="1 5 6">Nucleus</location>
    </subcellularLocation>
</comment>
<dbReference type="InterPro" id="IPR050394">
    <property type="entry name" value="Homeobox_NK-like"/>
</dbReference>
<protein>
    <recommendedName>
        <fullName evidence="8">Homeobox domain-containing protein</fullName>
    </recommendedName>
</protein>
<dbReference type="Pfam" id="PF00046">
    <property type="entry name" value="Homeodomain"/>
    <property type="match status" value="1"/>
</dbReference>
<dbReference type="PRINTS" id="PR00024">
    <property type="entry name" value="HOMEOBOX"/>
</dbReference>
<dbReference type="GO" id="GO:0000978">
    <property type="term" value="F:RNA polymerase II cis-regulatory region sequence-specific DNA binding"/>
    <property type="evidence" value="ECO:0007669"/>
    <property type="project" value="TreeGrafter"/>
</dbReference>
<organism evidence="9 10">
    <name type="scientific">Mesorhabditis belari</name>
    <dbReference type="NCBI Taxonomy" id="2138241"/>
    <lineage>
        <taxon>Eukaryota</taxon>
        <taxon>Metazoa</taxon>
        <taxon>Ecdysozoa</taxon>
        <taxon>Nematoda</taxon>
        <taxon>Chromadorea</taxon>
        <taxon>Rhabditida</taxon>
        <taxon>Rhabditina</taxon>
        <taxon>Rhabditomorpha</taxon>
        <taxon>Rhabditoidea</taxon>
        <taxon>Rhabditidae</taxon>
        <taxon>Mesorhabditinae</taxon>
        <taxon>Mesorhabditis</taxon>
    </lineage>
</organism>
<evidence type="ECO:0000256" key="3">
    <source>
        <dbReference type="ARBA" id="ARBA00023155"/>
    </source>
</evidence>
<feature type="DNA-binding region" description="Homeobox" evidence="5">
    <location>
        <begin position="69"/>
        <end position="128"/>
    </location>
</feature>
<keyword evidence="4 5" id="KW-0539">Nucleus</keyword>
<dbReference type="PROSITE" id="PS50071">
    <property type="entry name" value="HOMEOBOX_2"/>
    <property type="match status" value="1"/>
</dbReference>
<dbReference type="InterPro" id="IPR017970">
    <property type="entry name" value="Homeobox_CS"/>
</dbReference>
<dbReference type="PANTHER" id="PTHR24340:SF70">
    <property type="entry name" value="NK7.1, ISOFORM A"/>
    <property type="match status" value="1"/>
</dbReference>
<dbReference type="GO" id="GO:0000981">
    <property type="term" value="F:DNA-binding transcription factor activity, RNA polymerase II-specific"/>
    <property type="evidence" value="ECO:0007669"/>
    <property type="project" value="InterPro"/>
</dbReference>
<evidence type="ECO:0000259" key="8">
    <source>
        <dbReference type="PROSITE" id="PS50071"/>
    </source>
</evidence>
<evidence type="ECO:0000256" key="7">
    <source>
        <dbReference type="SAM" id="MobiDB-lite"/>
    </source>
</evidence>
<proteinExistence type="predicted"/>
<evidence type="ECO:0000256" key="2">
    <source>
        <dbReference type="ARBA" id="ARBA00023125"/>
    </source>
</evidence>
<feature type="domain" description="Homeobox" evidence="8">
    <location>
        <begin position="67"/>
        <end position="127"/>
    </location>
</feature>
<evidence type="ECO:0000313" key="10">
    <source>
        <dbReference type="WBParaSite" id="MBELARI_LOCUS14406"/>
    </source>
</evidence>
<dbReference type="PANTHER" id="PTHR24340">
    <property type="entry name" value="HOMEOBOX PROTEIN NKX"/>
    <property type="match status" value="1"/>
</dbReference>
<dbReference type="Gene3D" id="1.10.10.60">
    <property type="entry name" value="Homeodomain-like"/>
    <property type="match status" value="1"/>
</dbReference>
<dbReference type="GO" id="GO:0005634">
    <property type="term" value="C:nucleus"/>
    <property type="evidence" value="ECO:0007669"/>
    <property type="project" value="UniProtKB-SubCell"/>
</dbReference>
<dbReference type="InterPro" id="IPR000047">
    <property type="entry name" value="HTH_motif"/>
</dbReference>
<dbReference type="AlphaFoldDB" id="A0AAF3EK65"/>
<dbReference type="InterPro" id="IPR009057">
    <property type="entry name" value="Homeodomain-like_sf"/>
</dbReference>
<dbReference type="WBParaSite" id="MBELARI_LOCUS14406">
    <property type="protein sequence ID" value="MBELARI_LOCUS14406"/>
    <property type="gene ID" value="MBELARI_LOCUS14406"/>
</dbReference>
<dbReference type="InterPro" id="IPR001356">
    <property type="entry name" value="HD"/>
</dbReference>
<accession>A0AAF3EK65</accession>
<evidence type="ECO:0000256" key="6">
    <source>
        <dbReference type="RuleBase" id="RU000682"/>
    </source>
</evidence>
<dbReference type="PRINTS" id="PR00031">
    <property type="entry name" value="HTHREPRESSR"/>
</dbReference>
<dbReference type="SUPFAM" id="SSF46689">
    <property type="entry name" value="Homeodomain-like"/>
    <property type="match status" value="1"/>
</dbReference>
<evidence type="ECO:0000256" key="1">
    <source>
        <dbReference type="ARBA" id="ARBA00004123"/>
    </source>
</evidence>
<dbReference type="CDD" id="cd00086">
    <property type="entry name" value="homeodomain"/>
    <property type="match status" value="1"/>
</dbReference>
<dbReference type="InterPro" id="IPR020479">
    <property type="entry name" value="HD_metazoa"/>
</dbReference>
<keyword evidence="3 5" id="KW-0371">Homeobox</keyword>
<keyword evidence="9" id="KW-1185">Reference proteome</keyword>
<evidence type="ECO:0000313" key="9">
    <source>
        <dbReference type="Proteomes" id="UP000887575"/>
    </source>
</evidence>